<evidence type="ECO:0000256" key="4">
    <source>
        <dbReference type="ARBA" id="ARBA00022679"/>
    </source>
</evidence>
<evidence type="ECO:0000256" key="6">
    <source>
        <dbReference type="ARBA" id="ARBA00022756"/>
    </source>
</evidence>
<keyword evidence="6 9" id="KW-0093">Biotin biosynthesis</keyword>
<dbReference type="Pfam" id="PF00202">
    <property type="entry name" value="Aminotran_3"/>
    <property type="match status" value="1"/>
</dbReference>
<evidence type="ECO:0000313" key="10">
    <source>
        <dbReference type="EMBL" id="QFU75864.1"/>
    </source>
</evidence>
<dbReference type="InterPro" id="IPR005815">
    <property type="entry name" value="BioA"/>
</dbReference>
<dbReference type="EC" id="2.6.1.62" evidence="9"/>
<comment type="pathway">
    <text evidence="2 9">Cofactor biosynthesis; biotin biosynthesis; 7,8-diaminononanoate from 8-amino-7-oxononanoate (SAM route): step 1/1.</text>
</comment>
<dbReference type="GO" id="GO:0030170">
    <property type="term" value="F:pyridoxal phosphate binding"/>
    <property type="evidence" value="ECO:0007669"/>
    <property type="project" value="UniProtKB-UniRule"/>
</dbReference>
<dbReference type="NCBIfam" id="NF005940">
    <property type="entry name" value="PRK07986.1"/>
    <property type="match status" value="1"/>
</dbReference>
<dbReference type="InterPro" id="IPR015422">
    <property type="entry name" value="PyrdxlP-dep_Trfase_small"/>
</dbReference>
<feature type="binding site" evidence="9">
    <location>
        <position position="151"/>
    </location>
    <ligand>
        <name>substrate</name>
    </ligand>
</feature>
<comment type="catalytic activity">
    <reaction evidence="8 9">
        <text>(8S)-8-amino-7-oxononanoate + S-adenosyl-L-methionine = S-adenosyl-4-methylsulfanyl-2-oxobutanoate + (7R,8S)-7,8-diammoniononanoate</text>
        <dbReference type="Rhea" id="RHEA:16861"/>
        <dbReference type="ChEBI" id="CHEBI:16490"/>
        <dbReference type="ChEBI" id="CHEBI:59789"/>
        <dbReference type="ChEBI" id="CHEBI:149468"/>
        <dbReference type="ChEBI" id="CHEBI:149469"/>
        <dbReference type="EC" id="2.6.1.62"/>
    </reaction>
</comment>
<feature type="binding site" evidence="9">
    <location>
        <begin position="118"/>
        <end position="119"/>
    </location>
    <ligand>
        <name>pyridoxal 5'-phosphate</name>
        <dbReference type="ChEBI" id="CHEBI:597326"/>
    </ligand>
</feature>
<keyword evidence="11" id="KW-1185">Reference proteome</keyword>
<gene>
    <name evidence="9" type="primary">bioA</name>
    <name evidence="10" type="ORF">EY643_09435</name>
</gene>
<evidence type="ECO:0000256" key="2">
    <source>
        <dbReference type="ARBA" id="ARBA00005063"/>
    </source>
</evidence>
<evidence type="ECO:0000256" key="3">
    <source>
        <dbReference type="ARBA" id="ARBA00022576"/>
    </source>
</evidence>
<dbReference type="InterPro" id="IPR015421">
    <property type="entry name" value="PyrdxlP-dep_Trfase_major"/>
</dbReference>
<comment type="cofactor">
    <cofactor evidence="1 9">
        <name>pyridoxal 5'-phosphate</name>
        <dbReference type="ChEBI" id="CHEBI:597326"/>
    </cofactor>
</comment>
<dbReference type="Gene3D" id="3.90.1150.10">
    <property type="entry name" value="Aspartate Aminotransferase, domain 1"/>
    <property type="match status" value="1"/>
</dbReference>
<dbReference type="KEGG" id="halc:EY643_09435"/>
<dbReference type="InterPro" id="IPR015424">
    <property type="entry name" value="PyrdxlP-dep_Trfase"/>
</dbReference>
<feature type="binding site" evidence="9">
    <location>
        <position position="398"/>
    </location>
    <ligand>
        <name>substrate</name>
    </ligand>
</feature>
<evidence type="ECO:0000256" key="5">
    <source>
        <dbReference type="ARBA" id="ARBA00022691"/>
    </source>
</evidence>
<evidence type="ECO:0000256" key="7">
    <source>
        <dbReference type="ARBA" id="ARBA00022898"/>
    </source>
</evidence>
<dbReference type="GO" id="GO:0004015">
    <property type="term" value="F:adenosylmethionine-8-amino-7-oxononanoate transaminase activity"/>
    <property type="evidence" value="ECO:0007669"/>
    <property type="project" value="UniProtKB-UniRule"/>
</dbReference>
<dbReference type="Gene3D" id="3.40.640.10">
    <property type="entry name" value="Type I PLP-dependent aspartate aminotransferase-like (Major domain)"/>
    <property type="match status" value="1"/>
</dbReference>
<name>A0A5P9NKV2_9GAMM</name>
<dbReference type="PANTHER" id="PTHR42684:SF17">
    <property type="entry name" value="ADENOSYLMETHIONINE-8-AMINO-7-OXONONANOATE AMINOTRANSFERASE"/>
    <property type="match status" value="1"/>
</dbReference>
<comment type="similarity">
    <text evidence="9">Belongs to the class-III pyridoxal-phosphate-dependent aminotransferase family. BioA subfamily.</text>
</comment>
<dbReference type="NCBIfam" id="TIGR00508">
    <property type="entry name" value="bioA"/>
    <property type="match status" value="1"/>
</dbReference>
<dbReference type="GO" id="GO:0009102">
    <property type="term" value="P:biotin biosynthetic process"/>
    <property type="evidence" value="ECO:0007669"/>
    <property type="project" value="UniProtKB-UniRule"/>
</dbReference>
<comment type="subunit">
    <text evidence="9">Homodimer.</text>
</comment>
<feature type="binding site" evidence="9">
    <location>
        <begin position="315"/>
        <end position="316"/>
    </location>
    <ligand>
        <name>pyridoxal 5'-phosphate</name>
        <dbReference type="ChEBI" id="CHEBI:597326"/>
    </ligand>
</feature>
<dbReference type="NCBIfam" id="NF004624">
    <property type="entry name" value="PRK05964.1"/>
    <property type="match status" value="1"/>
</dbReference>
<dbReference type="InterPro" id="IPR005814">
    <property type="entry name" value="Aminotrans_3"/>
</dbReference>
<evidence type="ECO:0000313" key="11">
    <source>
        <dbReference type="Proteomes" id="UP000326287"/>
    </source>
</evidence>
<reference evidence="10 11" key="1">
    <citation type="submission" date="2019-02" db="EMBL/GenBank/DDBJ databases">
        <authorList>
            <person name="Li S.-H."/>
        </authorList>
    </citation>
    <scope>NUCLEOTIDE SEQUENCE [LARGE SCALE GENOMIC DNA]</scope>
    <source>
        <strain evidence="10 11">IMCC14385</strain>
    </source>
</reference>
<comment type="function">
    <text evidence="9">Catalyzes the transfer of the alpha-amino group from S-adenosyl-L-methionine (SAM) to 7-keto-8-aminopelargonic acid (KAPA) to form 7,8-diaminopelargonic acid (DAPA). It is the only aminotransferase known to utilize SAM as an amino donor.</text>
</comment>
<dbReference type="RefSeq" id="WP_152661971.1">
    <property type="nucleotide sequence ID" value="NZ_CP036422.1"/>
</dbReference>
<keyword evidence="9" id="KW-0963">Cytoplasm</keyword>
<sequence length="431" mass="46613">MTLASDTWAELLEGDGAHVWHPYAQAADPGYIAPVVAASGVRLQLADGRELIDGMASWWCAIHGYNHPVMNRAVTAQLETMSHVMFGGITHPPAVKLAKMLADLTPASLDRVFFSDSGSVAVEVAMKMAIQYWQAIGRQSKQKMVALRSGYHGDTLATMSVCDPVTGMHHLFGEVLNKQFFAPAPQSPFDGPCPESDMAEISDILAQHHNEIAAVIVEPVVQGAGGMRFYSPDYLRKLRALCDAFDVLLIFDEIATGFGRTGKLFALEHADVEPDLLCLGKSLTGGYMTLAATLANKRVSEGIDSGDAGAFMHGPTFMANPLACATAIASIELLLSQPWQRTVQRIHDELATGLAPARDLPQVADVRTLGAIGVIELREAVNMREVQPMFVERGIWIRPFGKLVYTMPPLVMNSDDVATVTAGMIDVVSRL</sequence>
<dbReference type="EMBL" id="CP036422">
    <property type="protein sequence ID" value="QFU75864.1"/>
    <property type="molecule type" value="Genomic_DNA"/>
</dbReference>
<dbReference type="Proteomes" id="UP000326287">
    <property type="component" value="Chromosome"/>
</dbReference>
<evidence type="ECO:0000256" key="9">
    <source>
        <dbReference type="HAMAP-Rule" id="MF_00834"/>
    </source>
</evidence>
<evidence type="ECO:0000256" key="8">
    <source>
        <dbReference type="ARBA" id="ARBA00048449"/>
    </source>
</evidence>
<dbReference type="SUPFAM" id="SSF53383">
    <property type="entry name" value="PLP-dependent transferases"/>
    <property type="match status" value="1"/>
</dbReference>
<dbReference type="FunFam" id="3.40.640.10:FF:000041">
    <property type="entry name" value="Adenosylmethionine-8-amino-7-oxononanoate aminotransferase"/>
    <property type="match status" value="1"/>
</dbReference>
<keyword evidence="7 9" id="KW-0663">Pyridoxal phosphate</keyword>
<dbReference type="InterPro" id="IPR049704">
    <property type="entry name" value="Aminotrans_3_PPA_site"/>
</dbReference>
<keyword evidence="5 9" id="KW-0949">S-adenosyl-L-methionine</keyword>
<dbReference type="OrthoDB" id="9801052at2"/>
<evidence type="ECO:0000256" key="1">
    <source>
        <dbReference type="ARBA" id="ARBA00001933"/>
    </source>
</evidence>
<dbReference type="HAMAP" id="MF_00834">
    <property type="entry name" value="BioA"/>
    <property type="match status" value="1"/>
</dbReference>
<dbReference type="PANTHER" id="PTHR42684">
    <property type="entry name" value="ADENOSYLMETHIONINE-8-AMINO-7-OXONONANOATE AMINOTRANSFERASE"/>
    <property type="match status" value="1"/>
</dbReference>
<feature type="binding site" evidence="9">
    <location>
        <position position="58"/>
    </location>
    <ligand>
        <name>substrate</name>
    </ligand>
</feature>
<proteinExistence type="inferred from homology"/>
<dbReference type="GO" id="GO:0005737">
    <property type="term" value="C:cytoplasm"/>
    <property type="evidence" value="ECO:0007669"/>
    <property type="project" value="UniProtKB-SubCell"/>
</dbReference>
<feature type="binding site" evidence="9">
    <location>
        <position position="252"/>
    </location>
    <ligand>
        <name>pyridoxal 5'-phosphate</name>
        <dbReference type="ChEBI" id="CHEBI:597326"/>
    </ligand>
</feature>
<dbReference type="UniPathway" id="UPA00078">
    <property type="reaction ID" value="UER00160"/>
</dbReference>
<keyword evidence="3 9" id="KW-0032">Aminotransferase</keyword>
<dbReference type="AlphaFoldDB" id="A0A5P9NKV2"/>
<keyword evidence="4 9" id="KW-0808">Transferase</keyword>
<feature type="binding site" evidence="9">
    <location>
        <position position="314"/>
    </location>
    <ligand>
        <name>substrate</name>
    </ligand>
</feature>
<comment type="subcellular location">
    <subcellularLocation>
        <location evidence="9">Cytoplasm</location>
    </subcellularLocation>
</comment>
<feature type="binding site" evidence="9">
    <location>
        <position position="281"/>
    </location>
    <ligand>
        <name>substrate</name>
    </ligand>
</feature>
<protein>
    <recommendedName>
        <fullName evidence="9">Adenosylmethionine-8-amino-7-oxononanoate aminotransferase</fullName>
        <ecNumber evidence="9">2.6.1.62</ecNumber>
    </recommendedName>
    <alternativeName>
        <fullName evidence="9">7,8-diamino-pelargonic acid aminotransferase</fullName>
        <shortName evidence="9">DAPA AT</shortName>
        <shortName evidence="9">DAPA aminotransferase</shortName>
    </alternativeName>
    <alternativeName>
        <fullName evidence="9">7,8-diaminononanoate synthase</fullName>
        <shortName evidence="9">DANS</shortName>
    </alternativeName>
    <alternativeName>
        <fullName evidence="9">Diaminopelargonic acid synthase</fullName>
    </alternativeName>
</protein>
<dbReference type="CDD" id="cd00610">
    <property type="entry name" value="OAT_like"/>
    <property type="match status" value="1"/>
</dbReference>
<dbReference type="PROSITE" id="PS00600">
    <property type="entry name" value="AA_TRANSFER_CLASS_3"/>
    <property type="match status" value="1"/>
</dbReference>
<feature type="site" description="Participates in the substrate recognition with KAPA and in a stacking interaction with the adenine ring of SAM" evidence="9">
    <location>
        <position position="23"/>
    </location>
</feature>
<accession>A0A5P9NKV2</accession>
<organism evidence="10 11">
    <name type="scientific">Halioglobus maricola</name>
    <dbReference type="NCBI Taxonomy" id="2601894"/>
    <lineage>
        <taxon>Bacteria</taxon>
        <taxon>Pseudomonadati</taxon>
        <taxon>Pseudomonadota</taxon>
        <taxon>Gammaproteobacteria</taxon>
        <taxon>Cellvibrionales</taxon>
        <taxon>Halieaceae</taxon>
        <taxon>Halioglobus</taxon>
    </lineage>
</organism>
<feature type="modified residue" description="N6-(pyridoxal phosphate)lysine" evidence="9">
    <location>
        <position position="281"/>
    </location>
</feature>